<gene>
    <name evidence="2" type="ORF">KY084_04410</name>
</gene>
<dbReference type="RefSeq" id="WP_219237228.1">
    <property type="nucleotide sequence ID" value="NZ_JAHWZX010000003.1"/>
</dbReference>
<accession>A0ABS6XIV4</accession>
<reference evidence="2 3" key="1">
    <citation type="submission" date="2021-07" db="EMBL/GenBank/DDBJ databases">
        <title>Stakelama flava sp. nov., a novel endophytic bacterium isolated from branch of Kandelia candel.</title>
        <authorList>
            <person name="Tuo L."/>
        </authorList>
    </citation>
    <scope>NUCLEOTIDE SEQUENCE [LARGE SCALE GENOMIC DNA]</scope>
    <source>
        <strain evidence="2 3">CBK3Z-3</strain>
    </source>
</reference>
<dbReference type="EMBL" id="JAHWZX010000003">
    <property type="protein sequence ID" value="MBW4330116.1"/>
    <property type="molecule type" value="Genomic_DNA"/>
</dbReference>
<dbReference type="Pfam" id="PF13581">
    <property type="entry name" value="HATPase_c_2"/>
    <property type="match status" value="1"/>
</dbReference>
<dbReference type="InterPro" id="IPR003594">
    <property type="entry name" value="HATPase_dom"/>
</dbReference>
<sequence length="139" mass="14954">MILTGGRKVFSVELRSDRDVAIARRRVGDFMKEQGSRELMQARFVTAVSEVARNAVVHGGGGSLGVFSFPDRRLVGVECRDSGRGIADIDAAMVDGFSTRNSLGRGLGGAKRLSDAFEIESRPGTGTVVRLTGLLQTRR</sequence>
<evidence type="ECO:0000259" key="1">
    <source>
        <dbReference type="Pfam" id="PF13581"/>
    </source>
</evidence>
<protein>
    <submittedName>
        <fullName evidence="2">ATP-binding protein</fullName>
    </submittedName>
</protein>
<keyword evidence="2" id="KW-0547">Nucleotide-binding</keyword>
<feature type="domain" description="Histidine kinase/HSP90-like ATPase" evidence="1">
    <location>
        <begin position="18"/>
        <end position="132"/>
    </location>
</feature>
<keyword evidence="2" id="KW-0067">ATP-binding</keyword>
<organism evidence="2 3">
    <name type="scientific">Stakelama flava</name>
    <dbReference type="NCBI Taxonomy" id="2860338"/>
    <lineage>
        <taxon>Bacteria</taxon>
        <taxon>Pseudomonadati</taxon>
        <taxon>Pseudomonadota</taxon>
        <taxon>Alphaproteobacteria</taxon>
        <taxon>Sphingomonadales</taxon>
        <taxon>Sphingomonadaceae</taxon>
        <taxon>Stakelama</taxon>
    </lineage>
</organism>
<keyword evidence="3" id="KW-1185">Reference proteome</keyword>
<name>A0ABS6XIV4_9SPHN</name>
<dbReference type="Proteomes" id="UP001197214">
    <property type="component" value="Unassembled WGS sequence"/>
</dbReference>
<evidence type="ECO:0000313" key="2">
    <source>
        <dbReference type="EMBL" id="MBW4330116.1"/>
    </source>
</evidence>
<dbReference type="GO" id="GO:0005524">
    <property type="term" value="F:ATP binding"/>
    <property type="evidence" value="ECO:0007669"/>
    <property type="project" value="UniProtKB-KW"/>
</dbReference>
<evidence type="ECO:0000313" key="3">
    <source>
        <dbReference type="Proteomes" id="UP001197214"/>
    </source>
</evidence>
<comment type="caution">
    <text evidence="2">The sequence shown here is derived from an EMBL/GenBank/DDBJ whole genome shotgun (WGS) entry which is preliminary data.</text>
</comment>
<proteinExistence type="predicted"/>